<keyword evidence="3" id="KW-1185">Reference proteome</keyword>
<accession>A0A4S3KS93</accession>
<keyword evidence="1" id="KW-1133">Transmembrane helix</keyword>
<feature type="transmembrane region" description="Helical" evidence="1">
    <location>
        <begin position="112"/>
        <end position="133"/>
    </location>
</feature>
<comment type="caution">
    <text evidence="2">The sequence shown here is derived from an EMBL/GenBank/DDBJ whole genome shotgun (WGS) entry which is preliminary data.</text>
</comment>
<gene>
    <name evidence="2" type="ORF">B1806_05860</name>
</gene>
<keyword evidence="1" id="KW-0812">Transmembrane</keyword>
<evidence type="ECO:0000256" key="1">
    <source>
        <dbReference type="SAM" id="Phobius"/>
    </source>
</evidence>
<protein>
    <submittedName>
        <fullName evidence="2">Uncharacterized protein</fullName>
    </submittedName>
</protein>
<feature type="transmembrane region" description="Helical" evidence="1">
    <location>
        <begin position="27"/>
        <end position="46"/>
    </location>
</feature>
<evidence type="ECO:0000313" key="2">
    <source>
        <dbReference type="EMBL" id="THD11054.1"/>
    </source>
</evidence>
<feature type="transmembrane region" description="Helical" evidence="1">
    <location>
        <begin position="82"/>
        <end position="100"/>
    </location>
</feature>
<organism evidence="2 3">
    <name type="scientific">Metallibacterium scheffleri</name>
    <dbReference type="NCBI Taxonomy" id="993689"/>
    <lineage>
        <taxon>Bacteria</taxon>
        <taxon>Pseudomonadati</taxon>
        <taxon>Pseudomonadota</taxon>
        <taxon>Gammaproteobacteria</taxon>
        <taxon>Lysobacterales</taxon>
        <taxon>Rhodanobacteraceae</taxon>
        <taxon>Metallibacterium</taxon>
    </lineage>
</organism>
<evidence type="ECO:0000313" key="3">
    <source>
        <dbReference type="Proteomes" id="UP000307749"/>
    </source>
</evidence>
<dbReference type="STRING" id="993689.GCA_002077135_02076"/>
<keyword evidence="1" id="KW-0472">Membrane</keyword>
<dbReference type="EMBL" id="MWQO01000017">
    <property type="protein sequence ID" value="THD11054.1"/>
    <property type="molecule type" value="Genomic_DNA"/>
</dbReference>
<dbReference type="AlphaFoldDB" id="A0A4S3KS93"/>
<proteinExistence type="predicted"/>
<sequence>MIWLGAPILAWPLVAIGIEQLMPSLPQPAAASAAAIVASLTGLMAAGHGSGADARRNVAVLMASLIPLYALGHAVTTTPYDPLSVGLACAAVATACVVARQALVLPQDHERVLVLVASTCAVAAMIGALPALAGFI</sequence>
<reference evidence="2 3" key="1">
    <citation type="submission" date="2017-02" db="EMBL/GenBank/DDBJ databases">
        <title>Whole genome sequencing of Metallibacterium scheffleri DSM 24874 (T).</title>
        <authorList>
            <person name="Kumar S."/>
            <person name="Patil P."/>
            <person name="Patil P.B."/>
        </authorList>
    </citation>
    <scope>NUCLEOTIDE SEQUENCE [LARGE SCALE GENOMIC DNA]</scope>
    <source>
        <strain evidence="2 3">DSM 24874</strain>
    </source>
</reference>
<name>A0A4S3KS93_9GAMM</name>
<feature type="transmembrane region" description="Helical" evidence="1">
    <location>
        <begin position="58"/>
        <end position="76"/>
    </location>
</feature>
<dbReference type="Proteomes" id="UP000307749">
    <property type="component" value="Unassembled WGS sequence"/>
</dbReference>